<accession>B0N598</accession>
<feature type="transmembrane region" description="Helical" evidence="1">
    <location>
        <begin position="6"/>
        <end position="23"/>
    </location>
</feature>
<reference evidence="2" key="1">
    <citation type="submission" date="2007-11" db="EMBL/GenBank/DDBJ databases">
        <authorList>
            <person name="Fulton L."/>
            <person name="Clifton S."/>
            <person name="Fulton B."/>
            <person name="Xu J."/>
            <person name="Minx P."/>
            <person name="Pepin K.H."/>
            <person name="Johnson M."/>
            <person name="Thiruvilangam P."/>
            <person name="Bhonagiri V."/>
            <person name="Nash W.E."/>
            <person name="Mardis E.R."/>
            <person name="Wilson R.K."/>
        </authorList>
    </citation>
    <scope>NUCLEOTIDE SEQUENCE [LARGE SCALE GENOMIC DNA]</scope>
    <source>
        <strain evidence="2">DSM 1402</strain>
    </source>
</reference>
<organism evidence="2 3">
    <name type="scientific">Thomasclavelia ramosa DSM 1402</name>
    <dbReference type="NCBI Taxonomy" id="445974"/>
    <lineage>
        <taxon>Bacteria</taxon>
        <taxon>Bacillati</taxon>
        <taxon>Bacillota</taxon>
        <taxon>Erysipelotrichia</taxon>
        <taxon>Erysipelotrichales</taxon>
        <taxon>Coprobacillaceae</taxon>
        <taxon>Thomasclavelia</taxon>
    </lineage>
</organism>
<evidence type="ECO:0000313" key="2">
    <source>
        <dbReference type="EMBL" id="EDS18266.1"/>
    </source>
</evidence>
<comment type="caution">
    <text evidence="2">The sequence shown here is derived from an EMBL/GenBank/DDBJ whole genome shotgun (WGS) entry which is preliminary data.</text>
</comment>
<gene>
    <name evidence="2" type="ORF">CLORAM_01811</name>
</gene>
<keyword evidence="1" id="KW-1133">Transmembrane helix</keyword>
<name>B0N598_9FIRM</name>
<keyword evidence="1" id="KW-0812">Transmembrane</keyword>
<dbReference type="HOGENOM" id="CLU_2915436_0_0_9"/>
<keyword evidence="1" id="KW-0472">Membrane</keyword>
<sequence length="61" mass="6937">MDPEISTSIIIKLIFIIIISTNFKAIRANKTVIYATFKSLFNGNKIPVKKAFMYIQNTISI</sequence>
<dbReference type="AlphaFoldDB" id="B0N598"/>
<keyword evidence="3" id="KW-1185">Reference proteome</keyword>
<reference evidence="2" key="2">
    <citation type="submission" date="2014-06" db="EMBL/GenBank/DDBJ databases">
        <title>Draft genome sequence of Clostridium ramosum(DSM 1402).</title>
        <authorList>
            <person name="Sudarsanam P."/>
            <person name="Ley R."/>
            <person name="Guruge J."/>
            <person name="Turnbaugh P.J."/>
            <person name="Mahowald M."/>
            <person name="Liep D."/>
            <person name="Gordon J."/>
        </authorList>
    </citation>
    <scope>NUCLEOTIDE SEQUENCE</scope>
    <source>
        <strain evidence="2">DSM 1402</strain>
    </source>
</reference>
<evidence type="ECO:0000256" key="1">
    <source>
        <dbReference type="SAM" id="Phobius"/>
    </source>
</evidence>
<evidence type="ECO:0000313" key="3">
    <source>
        <dbReference type="Proteomes" id="UP000005798"/>
    </source>
</evidence>
<proteinExistence type="predicted"/>
<dbReference type="EMBL" id="ABFX02000006">
    <property type="protein sequence ID" value="EDS18266.1"/>
    <property type="molecule type" value="Genomic_DNA"/>
</dbReference>
<dbReference type="Proteomes" id="UP000005798">
    <property type="component" value="Unassembled WGS sequence"/>
</dbReference>
<protein>
    <submittedName>
        <fullName evidence="2">Uncharacterized protein</fullName>
    </submittedName>
</protein>